<dbReference type="AlphaFoldDB" id="A0A840YFG9"/>
<keyword evidence="2" id="KW-1185">Reference proteome</keyword>
<dbReference type="Proteomes" id="UP000527143">
    <property type="component" value="Unassembled WGS sequence"/>
</dbReference>
<protein>
    <submittedName>
        <fullName evidence="1">Uncharacterized protein</fullName>
    </submittedName>
</protein>
<gene>
    <name evidence="1" type="ORF">FHT02_001950</name>
</gene>
<accession>A0A840YFG9</accession>
<comment type="caution">
    <text evidence="1">The sequence shown here is derived from an EMBL/GenBank/DDBJ whole genome shotgun (WGS) entry which is preliminary data.</text>
</comment>
<name>A0A840YFG9_9SPHN</name>
<sequence length="138" mass="14140">MKIPRTWWPLLSAGAFAILMPVALLLPGGRSPIAATGQPLSPLAPAAPPALQAVYERPLFATPAEQADTALPADAPQLVGIVGRLGEDAVALVKGADGATRTLRVGESVDGWQLASLAIDAAFFTRGSQQARVPLPAG</sequence>
<evidence type="ECO:0000313" key="1">
    <source>
        <dbReference type="EMBL" id="MBB5710719.1"/>
    </source>
</evidence>
<reference evidence="1 2" key="1">
    <citation type="submission" date="2020-08" db="EMBL/GenBank/DDBJ databases">
        <title>Genomic Encyclopedia of Type Strains, Phase IV (KMG-IV): sequencing the most valuable type-strain genomes for metagenomic binning, comparative biology and taxonomic classification.</title>
        <authorList>
            <person name="Goeker M."/>
        </authorList>
    </citation>
    <scope>NUCLEOTIDE SEQUENCE [LARGE SCALE GENOMIC DNA]</scope>
    <source>
        <strain evidence="1 2">DSM 26736</strain>
    </source>
</reference>
<proteinExistence type="predicted"/>
<evidence type="ECO:0000313" key="2">
    <source>
        <dbReference type="Proteomes" id="UP000527143"/>
    </source>
</evidence>
<organism evidence="1 2">
    <name type="scientific">Sphingomonas xinjiangensis</name>
    <dbReference type="NCBI Taxonomy" id="643568"/>
    <lineage>
        <taxon>Bacteria</taxon>
        <taxon>Pseudomonadati</taxon>
        <taxon>Pseudomonadota</taxon>
        <taxon>Alphaproteobacteria</taxon>
        <taxon>Sphingomonadales</taxon>
        <taxon>Sphingomonadaceae</taxon>
        <taxon>Sphingomonas</taxon>
    </lineage>
</organism>
<dbReference type="RefSeq" id="WP_343056890.1">
    <property type="nucleotide sequence ID" value="NZ_JACIJF010000004.1"/>
</dbReference>
<dbReference type="EMBL" id="JACIJF010000004">
    <property type="protein sequence ID" value="MBB5710719.1"/>
    <property type="molecule type" value="Genomic_DNA"/>
</dbReference>